<dbReference type="Pfam" id="PF00076">
    <property type="entry name" value="RRM_1"/>
    <property type="match status" value="1"/>
</dbReference>
<dbReference type="PANTHER" id="PTHR48027">
    <property type="entry name" value="HETEROGENEOUS NUCLEAR RIBONUCLEOPROTEIN 87F-RELATED"/>
    <property type="match status" value="1"/>
</dbReference>
<evidence type="ECO:0000313" key="4">
    <source>
        <dbReference type="EMBL" id="MEJ8821926.1"/>
    </source>
</evidence>
<dbReference type="InterPro" id="IPR012677">
    <property type="entry name" value="Nucleotide-bd_a/b_plait_sf"/>
</dbReference>
<dbReference type="InterPro" id="IPR052462">
    <property type="entry name" value="SLIRP/GR-RBP-like"/>
</dbReference>
<evidence type="ECO:0000259" key="3">
    <source>
        <dbReference type="PROSITE" id="PS50102"/>
    </source>
</evidence>
<dbReference type="PROSITE" id="PS50102">
    <property type="entry name" value="RRM"/>
    <property type="match status" value="1"/>
</dbReference>
<dbReference type="SMART" id="SM00360">
    <property type="entry name" value="RRM"/>
    <property type="match status" value="1"/>
</dbReference>
<organism evidence="4 5">
    <name type="scientific">Variovorax humicola</name>
    <dbReference type="NCBI Taxonomy" id="1769758"/>
    <lineage>
        <taxon>Bacteria</taxon>
        <taxon>Pseudomonadati</taxon>
        <taxon>Pseudomonadota</taxon>
        <taxon>Betaproteobacteria</taxon>
        <taxon>Burkholderiales</taxon>
        <taxon>Comamonadaceae</taxon>
        <taxon>Variovorax</taxon>
    </lineage>
</organism>
<dbReference type="InterPro" id="IPR000504">
    <property type="entry name" value="RRM_dom"/>
</dbReference>
<protein>
    <submittedName>
        <fullName evidence="4">RNA-binding protein</fullName>
    </submittedName>
</protein>
<dbReference type="CDD" id="cd21608">
    <property type="entry name" value="RRM2_NsCP33_like"/>
    <property type="match status" value="1"/>
</dbReference>
<dbReference type="Gene3D" id="3.30.70.330">
    <property type="match status" value="1"/>
</dbReference>
<dbReference type="RefSeq" id="WP_340362974.1">
    <property type="nucleotide sequence ID" value="NZ_JBBKZV010000003.1"/>
</dbReference>
<dbReference type="SUPFAM" id="SSF54928">
    <property type="entry name" value="RNA-binding domain, RBD"/>
    <property type="match status" value="1"/>
</dbReference>
<evidence type="ECO:0000313" key="5">
    <source>
        <dbReference type="Proteomes" id="UP001363010"/>
    </source>
</evidence>
<feature type="compositionally biased region" description="Gly residues" evidence="2">
    <location>
        <begin position="153"/>
        <end position="177"/>
    </location>
</feature>
<dbReference type="InterPro" id="IPR048289">
    <property type="entry name" value="RRM2_NsCP33-like"/>
</dbReference>
<dbReference type="EMBL" id="JBBKZV010000003">
    <property type="protein sequence ID" value="MEJ8821926.1"/>
    <property type="molecule type" value="Genomic_DNA"/>
</dbReference>
<sequence>MGNKLYVGNLPYSVRDGDLEQAFGQFGAVTSAKVMMERDTGRSKGFGFVEMGSDAEAQAAINGMNGQPLGGRSVVVNEARPMEARPPRSGGYGGGGGGYGGGGGGYGGGGSGGGGGRSGGGGYGGGGGGRSGGGYGGGGGGGDGGFRSPYGAGPRGGGGRSGGGGGYGGNSGGNSGY</sequence>
<evidence type="ECO:0000256" key="2">
    <source>
        <dbReference type="SAM" id="MobiDB-lite"/>
    </source>
</evidence>
<feature type="domain" description="RRM" evidence="3">
    <location>
        <begin position="3"/>
        <end position="81"/>
    </location>
</feature>
<feature type="compositionally biased region" description="Gly residues" evidence="2">
    <location>
        <begin position="125"/>
        <end position="145"/>
    </location>
</feature>
<comment type="caution">
    <text evidence="4">The sequence shown here is derived from an EMBL/GenBank/DDBJ whole genome shotgun (WGS) entry which is preliminary data.</text>
</comment>
<name>A0ABU8VVT4_9BURK</name>
<gene>
    <name evidence="4" type="ORF">WKW80_07730</name>
</gene>
<dbReference type="InterPro" id="IPR035979">
    <property type="entry name" value="RBD_domain_sf"/>
</dbReference>
<dbReference type="Proteomes" id="UP001363010">
    <property type="component" value="Unassembled WGS sequence"/>
</dbReference>
<keyword evidence="1" id="KW-0694">RNA-binding</keyword>
<evidence type="ECO:0000256" key="1">
    <source>
        <dbReference type="ARBA" id="ARBA00022884"/>
    </source>
</evidence>
<proteinExistence type="predicted"/>
<accession>A0ABU8VVT4</accession>
<reference evidence="4 5" key="1">
    <citation type="submission" date="2024-03" db="EMBL/GenBank/DDBJ databases">
        <title>Novel species of the genus Variovorax.</title>
        <authorList>
            <person name="Liu Q."/>
            <person name="Xin Y.-H."/>
        </authorList>
    </citation>
    <scope>NUCLEOTIDE SEQUENCE [LARGE SCALE GENOMIC DNA]</scope>
    <source>
        <strain evidence="4 5">KACC 18501</strain>
    </source>
</reference>
<keyword evidence="5" id="KW-1185">Reference proteome</keyword>
<feature type="region of interest" description="Disordered" evidence="2">
    <location>
        <begin position="125"/>
        <end position="177"/>
    </location>
</feature>